<evidence type="ECO:0000256" key="1">
    <source>
        <dbReference type="ARBA" id="ARBA00023157"/>
    </source>
</evidence>
<dbReference type="InterPro" id="IPR020837">
    <property type="entry name" value="Fibrinogen_CS"/>
</dbReference>
<dbReference type="EMBL" id="LR785146">
    <property type="protein sequence ID" value="CAB3245576.1"/>
    <property type="molecule type" value="mRNA"/>
</dbReference>
<gene>
    <name evidence="3" type="primary">Fcn2-007</name>
</gene>
<dbReference type="SMART" id="SM00186">
    <property type="entry name" value="FBG"/>
    <property type="match status" value="1"/>
</dbReference>
<evidence type="ECO:0000259" key="2">
    <source>
        <dbReference type="PROSITE" id="PS51406"/>
    </source>
</evidence>
<reference evidence="3" key="1">
    <citation type="submission" date="2020-04" db="EMBL/GenBank/DDBJ databases">
        <authorList>
            <person name="Neveu A P."/>
        </authorList>
    </citation>
    <scope>NUCLEOTIDE SEQUENCE</scope>
    <source>
        <tissue evidence="3">Whole embryo</tissue>
    </source>
</reference>
<evidence type="ECO:0000313" key="3">
    <source>
        <dbReference type="EMBL" id="CAB3245576.1"/>
    </source>
</evidence>
<protein>
    <submittedName>
        <fullName evidence="3">Ficolin-2-like</fullName>
    </submittedName>
</protein>
<name>A0A6F9DDE7_9ASCI</name>
<dbReference type="GO" id="GO:0005615">
    <property type="term" value="C:extracellular space"/>
    <property type="evidence" value="ECO:0007669"/>
    <property type="project" value="TreeGrafter"/>
</dbReference>
<dbReference type="PROSITE" id="PS00514">
    <property type="entry name" value="FIBRINOGEN_C_1"/>
    <property type="match status" value="1"/>
</dbReference>
<dbReference type="InterPro" id="IPR050373">
    <property type="entry name" value="Fibrinogen_C-term_domain"/>
</dbReference>
<dbReference type="InterPro" id="IPR002181">
    <property type="entry name" value="Fibrinogen_a/b/g_C_dom"/>
</dbReference>
<feature type="domain" description="Fibrinogen C-terminal" evidence="2">
    <location>
        <begin position="62"/>
        <end position="200"/>
    </location>
</feature>
<dbReference type="PROSITE" id="PS51406">
    <property type="entry name" value="FIBRINOGEN_C_2"/>
    <property type="match status" value="1"/>
</dbReference>
<accession>A0A6F9DDE7</accession>
<dbReference type="InterPro" id="IPR014716">
    <property type="entry name" value="Fibrinogen_a/b/g_C_1"/>
</dbReference>
<sequence>MAQTRRFMAVAHEVQQPAAYRERANQDKLSFGLLLKLFSFSKSIKPFYRIFCRCFNVGLTAVDFQAYWSDYRNGFGSLNGEFWWGLEKMHIATKPFQCNQCRLRVELKDIDNETSYAEYSEFGVGPESTEYQCCVGGQYTGTAGDSMISTLAHHSANGVGFSTRDRDNDNSPHQHCADFSRREGGWWFNDCSFAIPNGAWKTYPGCPKPPQYPCHAHWFTYKNSIRLIGTELKFRCDI</sequence>
<dbReference type="SUPFAM" id="SSF56496">
    <property type="entry name" value="Fibrinogen C-terminal domain-like"/>
    <property type="match status" value="1"/>
</dbReference>
<dbReference type="PANTHER" id="PTHR19143">
    <property type="entry name" value="FIBRINOGEN/TENASCIN/ANGIOPOEITIN"/>
    <property type="match status" value="1"/>
</dbReference>
<dbReference type="Pfam" id="PF00147">
    <property type="entry name" value="Fibrinogen_C"/>
    <property type="match status" value="1"/>
</dbReference>
<dbReference type="AlphaFoldDB" id="A0A6F9DDE7"/>
<organism evidence="3">
    <name type="scientific">Phallusia mammillata</name>
    <dbReference type="NCBI Taxonomy" id="59560"/>
    <lineage>
        <taxon>Eukaryota</taxon>
        <taxon>Metazoa</taxon>
        <taxon>Chordata</taxon>
        <taxon>Tunicata</taxon>
        <taxon>Ascidiacea</taxon>
        <taxon>Phlebobranchia</taxon>
        <taxon>Ascidiidae</taxon>
        <taxon>Phallusia</taxon>
    </lineage>
</organism>
<dbReference type="Gene3D" id="3.90.215.10">
    <property type="entry name" value="Gamma Fibrinogen, chain A, domain 1"/>
    <property type="match status" value="1"/>
</dbReference>
<proteinExistence type="evidence at transcript level"/>
<keyword evidence="1" id="KW-1015">Disulfide bond</keyword>
<dbReference type="InterPro" id="IPR036056">
    <property type="entry name" value="Fibrinogen-like_C"/>
</dbReference>